<evidence type="ECO:0000313" key="4">
    <source>
        <dbReference type="Proteomes" id="UP000006727"/>
    </source>
</evidence>
<feature type="region of interest" description="Disordered" evidence="1">
    <location>
        <begin position="44"/>
        <end position="78"/>
    </location>
</feature>
<reference evidence="3" key="3">
    <citation type="submission" date="2020-12" db="UniProtKB">
        <authorList>
            <consortium name="EnsemblPlants"/>
        </authorList>
    </citation>
    <scope>IDENTIFICATION</scope>
</reference>
<organism evidence="2">
    <name type="scientific">Physcomitrium patens</name>
    <name type="common">Spreading-leaved earth moss</name>
    <name type="synonym">Physcomitrella patens</name>
    <dbReference type="NCBI Taxonomy" id="3218"/>
    <lineage>
        <taxon>Eukaryota</taxon>
        <taxon>Viridiplantae</taxon>
        <taxon>Streptophyta</taxon>
        <taxon>Embryophyta</taxon>
        <taxon>Bryophyta</taxon>
        <taxon>Bryophytina</taxon>
        <taxon>Bryopsida</taxon>
        <taxon>Funariidae</taxon>
        <taxon>Funariales</taxon>
        <taxon>Funariaceae</taxon>
        <taxon>Physcomitrium</taxon>
    </lineage>
</organism>
<reference evidence="2 4" key="2">
    <citation type="journal article" date="2018" name="Plant J.">
        <title>The Physcomitrella patens chromosome-scale assembly reveals moss genome structure and evolution.</title>
        <authorList>
            <person name="Lang D."/>
            <person name="Ullrich K.K."/>
            <person name="Murat F."/>
            <person name="Fuchs J."/>
            <person name="Jenkins J."/>
            <person name="Haas F.B."/>
            <person name="Piednoel M."/>
            <person name="Gundlach H."/>
            <person name="Van Bel M."/>
            <person name="Meyberg R."/>
            <person name="Vives C."/>
            <person name="Morata J."/>
            <person name="Symeonidi A."/>
            <person name="Hiss M."/>
            <person name="Muchero W."/>
            <person name="Kamisugi Y."/>
            <person name="Saleh O."/>
            <person name="Blanc G."/>
            <person name="Decker E.L."/>
            <person name="van Gessel N."/>
            <person name="Grimwood J."/>
            <person name="Hayes R.D."/>
            <person name="Graham S.W."/>
            <person name="Gunter L.E."/>
            <person name="McDaniel S.F."/>
            <person name="Hoernstein S.N.W."/>
            <person name="Larsson A."/>
            <person name="Li F.W."/>
            <person name="Perroud P.F."/>
            <person name="Phillips J."/>
            <person name="Ranjan P."/>
            <person name="Rokshar D.S."/>
            <person name="Rothfels C.J."/>
            <person name="Schneider L."/>
            <person name="Shu S."/>
            <person name="Stevenson D.W."/>
            <person name="Thummler F."/>
            <person name="Tillich M."/>
            <person name="Villarreal Aguilar J.C."/>
            <person name="Widiez T."/>
            <person name="Wong G.K."/>
            <person name="Wymore A."/>
            <person name="Zhang Y."/>
            <person name="Zimmer A.D."/>
            <person name="Quatrano R.S."/>
            <person name="Mayer K.F.X."/>
            <person name="Goodstein D."/>
            <person name="Casacuberta J.M."/>
            <person name="Vandepoele K."/>
            <person name="Reski R."/>
            <person name="Cuming A.C."/>
            <person name="Tuskan G.A."/>
            <person name="Maumus F."/>
            <person name="Salse J."/>
            <person name="Schmutz J."/>
            <person name="Rensing S.A."/>
        </authorList>
    </citation>
    <scope>NUCLEOTIDE SEQUENCE [LARGE SCALE GENOMIC DNA]</scope>
    <source>
        <strain evidence="3 4">cv. Gransden 2004</strain>
    </source>
</reference>
<dbReference type="PANTHER" id="PTHR13238:SF8">
    <property type="match status" value="1"/>
</dbReference>
<name>A0A2K1KCB5_PHYPA</name>
<evidence type="ECO:0000313" key="3">
    <source>
        <dbReference type="EnsemblPlants" id="Pp3c7_20080V3.1"/>
    </source>
</evidence>
<feature type="compositionally biased region" description="Basic and acidic residues" evidence="1">
    <location>
        <begin position="69"/>
        <end position="78"/>
    </location>
</feature>
<reference evidence="2 4" key="1">
    <citation type="journal article" date="2008" name="Science">
        <title>The Physcomitrella genome reveals evolutionary insights into the conquest of land by plants.</title>
        <authorList>
            <person name="Rensing S."/>
            <person name="Lang D."/>
            <person name="Zimmer A."/>
            <person name="Terry A."/>
            <person name="Salamov A."/>
            <person name="Shapiro H."/>
            <person name="Nishiyama T."/>
            <person name="Perroud P.-F."/>
            <person name="Lindquist E."/>
            <person name="Kamisugi Y."/>
            <person name="Tanahashi T."/>
            <person name="Sakakibara K."/>
            <person name="Fujita T."/>
            <person name="Oishi K."/>
            <person name="Shin-I T."/>
            <person name="Kuroki Y."/>
            <person name="Toyoda A."/>
            <person name="Suzuki Y."/>
            <person name="Hashimoto A."/>
            <person name="Yamaguchi K."/>
            <person name="Sugano A."/>
            <person name="Kohara Y."/>
            <person name="Fujiyama A."/>
            <person name="Anterola A."/>
            <person name="Aoki S."/>
            <person name="Ashton N."/>
            <person name="Barbazuk W.B."/>
            <person name="Barker E."/>
            <person name="Bennetzen J."/>
            <person name="Bezanilla M."/>
            <person name="Blankenship R."/>
            <person name="Cho S.H."/>
            <person name="Dutcher S."/>
            <person name="Estelle M."/>
            <person name="Fawcett J.A."/>
            <person name="Gundlach H."/>
            <person name="Hanada K."/>
            <person name="Heyl A."/>
            <person name="Hicks K.A."/>
            <person name="Hugh J."/>
            <person name="Lohr M."/>
            <person name="Mayer K."/>
            <person name="Melkozernov A."/>
            <person name="Murata T."/>
            <person name="Nelson D."/>
            <person name="Pils B."/>
            <person name="Prigge M."/>
            <person name="Reiss B."/>
            <person name="Renner T."/>
            <person name="Rombauts S."/>
            <person name="Rushton P."/>
            <person name="Sanderfoot A."/>
            <person name="Schween G."/>
            <person name="Shiu S.-H."/>
            <person name="Stueber K."/>
            <person name="Theodoulou F.L."/>
            <person name="Tu H."/>
            <person name="Van de Peer Y."/>
            <person name="Verrier P.J."/>
            <person name="Waters E."/>
            <person name="Wood A."/>
            <person name="Yang L."/>
            <person name="Cove D."/>
            <person name="Cuming A."/>
            <person name="Hasebe M."/>
            <person name="Lucas S."/>
            <person name="Mishler D.B."/>
            <person name="Reski R."/>
            <person name="Grigoriev I."/>
            <person name="Quatrano R.S."/>
            <person name="Boore J.L."/>
        </authorList>
    </citation>
    <scope>NUCLEOTIDE SEQUENCE [LARGE SCALE GENOMIC DNA]</scope>
    <source>
        <strain evidence="3 4">cv. Gransden 2004</strain>
    </source>
</reference>
<gene>
    <name evidence="2" type="ORF">PHYPA_010599</name>
</gene>
<dbReference type="Gramene" id="Pp3c7_20080V3.1">
    <property type="protein sequence ID" value="Pp3c7_20080V3.1"/>
    <property type="gene ID" value="Pp3c7_20080"/>
</dbReference>
<dbReference type="STRING" id="3218.A0A2K1KCB5"/>
<dbReference type="Proteomes" id="UP000006727">
    <property type="component" value="Chromosome 7"/>
</dbReference>
<proteinExistence type="predicted"/>
<dbReference type="InParanoid" id="A0A2K1KCB5"/>
<sequence>MVLLHVKQKDDMQFLFEASAKASVDSVVRILGFQGEVKRLALYGPAKHPDDDEASDDETQKGKKIRGPHYSEDPHSCDPEVSKQITNTMADAVALVSKEKVMAKTYVTSQMLKDQLNLIRGAITICFPLGLPKWDVVQQAISGTSSCSEREPPIDADTHKAMMAHYFKQQEQLKRMADDGMKRT</sequence>
<protein>
    <submittedName>
        <fullName evidence="2 3">Uncharacterized protein</fullName>
    </submittedName>
</protein>
<keyword evidence="4" id="KW-1185">Reference proteome</keyword>
<dbReference type="GO" id="GO:0003352">
    <property type="term" value="P:regulation of cilium movement"/>
    <property type="evidence" value="ECO:0007669"/>
    <property type="project" value="InterPro"/>
</dbReference>
<dbReference type="EMBL" id="ABEU02000007">
    <property type="protein sequence ID" value="PNR51412.1"/>
    <property type="molecule type" value="Genomic_DNA"/>
</dbReference>
<dbReference type="EnsemblPlants" id="Pp3c7_20080V3.1">
    <property type="protein sequence ID" value="Pp3c7_20080V3.1"/>
    <property type="gene ID" value="Pp3c7_20080"/>
</dbReference>
<evidence type="ECO:0000256" key="1">
    <source>
        <dbReference type="SAM" id="MobiDB-lite"/>
    </source>
</evidence>
<accession>A0A2K1KCB5</accession>
<evidence type="ECO:0000313" key="2">
    <source>
        <dbReference type="EMBL" id="PNR51412.1"/>
    </source>
</evidence>
<dbReference type="AlphaFoldDB" id="A0A2K1KCB5"/>
<dbReference type="InterPro" id="IPR021298">
    <property type="entry name" value="CFAP298"/>
</dbReference>
<dbReference type="PANTHER" id="PTHR13238">
    <property type="entry name" value="PROTEIN C21ORF59"/>
    <property type="match status" value="1"/>
</dbReference>